<dbReference type="InterPro" id="IPR040397">
    <property type="entry name" value="SWAP"/>
</dbReference>
<dbReference type="InterPro" id="IPR019147">
    <property type="entry name" value="SWAP_N_domain"/>
</dbReference>
<accession>K3WZ41</accession>
<sequence>GNAQWADAVGASDGDTDAPPGGLQLGVRGYACQVFDDARVAWSLHREQHLIPWRMASDLRVDRFDARNLLDDKALFRKLKTRPGMKGHSDAAADDTRTKAVIEKLLHELRYGDYAEEFPKPLVEEEDDEATAENKFPYAYPEDHGDDDDGSVYIPPWLIPEDLVHPRSKKLHEIISATAKKAREHPQLEVLL</sequence>
<keyword evidence="8" id="KW-1185">Reference proteome</keyword>
<reference evidence="8" key="1">
    <citation type="journal article" date="2010" name="Genome Biol.">
        <title>Genome sequence of the necrotrophic plant pathogen Pythium ultimum reveals original pathogenicity mechanisms and effector repertoire.</title>
        <authorList>
            <person name="Levesque C.A."/>
            <person name="Brouwer H."/>
            <person name="Cano L."/>
            <person name="Hamilton J.P."/>
            <person name="Holt C."/>
            <person name="Huitema E."/>
            <person name="Raffaele S."/>
            <person name="Robideau G.P."/>
            <person name="Thines M."/>
            <person name="Win J."/>
            <person name="Zerillo M.M."/>
            <person name="Beakes G.W."/>
            <person name="Boore J.L."/>
            <person name="Busam D."/>
            <person name="Dumas B."/>
            <person name="Ferriera S."/>
            <person name="Fuerstenberg S.I."/>
            <person name="Gachon C.M."/>
            <person name="Gaulin E."/>
            <person name="Govers F."/>
            <person name="Grenville-Briggs L."/>
            <person name="Horner N."/>
            <person name="Hostetler J."/>
            <person name="Jiang R.H."/>
            <person name="Johnson J."/>
            <person name="Krajaejun T."/>
            <person name="Lin H."/>
            <person name="Meijer H.J."/>
            <person name="Moore B."/>
            <person name="Morris P."/>
            <person name="Phuntmart V."/>
            <person name="Puiu D."/>
            <person name="Shetty J."/>
            <person name="Stajich J.E."/>
            <person name="Tripathy S."/>
            <person name="Wawra S."/>
            <person name="van West P."/>
            <person name="Whitty B.R."/>
            <person name="Coutinho P.M."/>
            <person name="Henrissat B."/>
            <person name="Martin F."/>
            <person name="Thomas P.D."/>
            <person name="Tyler B.M."/>
            <person name="De Vries R.P."/>
            <person name="Kamoun S."/>
            <person name="Yandell M."/>
            <person name="Tisserat N."/>
            <person name="Buell C.R."/>
        </authorList>
    </citation>
    <scope>NUCLEOTIDE SEQUENCE</scope>
    <source>
        <strain evidence="8">DAOM:BR144</strain>
    </source>
</reference>
<evidence type="ECO:0000256" key="4">
    <source>
        <dbReference type="ARBA" id="ARBA00023187"/>
    </source>
</evidence>
<dbReference type="OMA" id="ANKVRGN"/>
<keyword evidence="1" id="KW-0507">mRNA processing</keyword>
<proteinExistence type="predicted"/>
<protein>
    <recommendedName>
        <fullName evidence="6">Suppressor of white apricot N-terminal domain-containing protein</fullName>
    </recommendedName>
</protein>
<keyword evidence="2" id="KW-0677">Repeat</keyword>
<dbReference type="PANTHER" id="PTHR13161">
    <property type="entry name" value="SPLICING FACTOR SUPPRESSOR OF WHITE APRICOT"/>
    <property type="match status" value="1"/>
</dbReference>
<evidence type="ECO:0000256" key="3">
    <source>
        <dbReference type="ARBA" id="ARBA00022884"/>
    </source>
</evidence>
<dbReference type="Proteomes" id="UP000019132">
    <property type="component" value="Unassembled WGS sequence"/>
</dbReference>
<reference evidence="7" key="3">
    <citation type="submission" date="2015-02" db="UniProtKB">
        <authorList>
            <consortium name="EnsemblProtists"/>
        </authorList>
    </citation>
    <scope>IDENTIFICATION</scope>
    <source>
        <strain evidence="7">DAOM BR144</strain>
    </source>
</reference>
<dbReference type="GO" id="GO:0000395">
    <property type="term" value="P:mRNA 5'-splice site recognition"/>
    <property type="evidence" value="ECO:0007669"/>
    <property type="project" value="TreeGrafter"/>
</dbReference>
<dbReference type="HOGENOM" id="CLU_089808_0_0_1"/>
<keyword evidence="3" id="KW-0694">RNA-binding</keyword>
<evidence type="ECO:0000256" key="1">
    <source>
        <dbReference type="ARBA" id="ARBA00022664"/>
    </source>
</evidence>
<dbReference type="GO" id="GO:0003723">
    <property type="term" value="F:RNA binding"/>
    <property type="evidence" value="ECO:0007669"/>
    <property type="project" value="UniProtKB-KW"/>
</dbReference>
<evidence type="ECO:0000259" key="6">
    <source>
        <dbReference type="SMART" id="SM01141"/>
    </source>
</evidence>
<dbReference type="EMBL" id="GL376623">
    <property type="status" value="NOT_ANNOTATED_CDS"/>
    <property type="molecule type" value="Genomic_DNA"/>
</dbReference>
<evidence type="ECO:0000313" key="7">
    <source>
        <dbReference type="EnsemblProtists" id="PYU1_T010240"/>
    </source>
</evidence>
<dbReference type="EnsemblProtists" id="PYU1_T010240">
    <property type="protein sequence ID" value="PYU1_T010240"/>
    <property type="gene ID" value="PYU1_G010220"/>
</dbReference>
<organism evidence="7 8">
    <name type="scientific">Globisporangium ultimum (strain ATCC 200006 / CBS 805.95 / DAOM BR144)</name>
    <name type="common">Pythium ultimum</name>
    <dbReference type="NCBI Taxonomy" id="431595"/>
    <lineage>
        <taxon>Eukaryota</taxon>
        <taxon>Sar</taxon>
        <taxon>Stramenopiles</taxon>
        <taxon>Oomycota</taxon>
        <taxon>Peronosporomycetes</taxon>
        <taxon>Pythiales</taxon>
        <taxon>Pythiaceae</taxon>
        <taxon>Globisporangium</taxon>
    </lineage>
</organism>
<evidence type="ECO:0000256" key="5">
    <source>
        <dbReference type="SAM" id="MobiDB-lite"/>
    </source>
</evidence>
<dbReference type="SMART" id="SM01141">
    <property type="entry name" value="DRY_EERY"/>
    <property type="match status" value="1"/>
</dbReference>
<dbReference type="eggNOG" id="KOG1847">
    <property type="taxonomic scope" value="Eukaryota"/>
</dbReference>
<feature type="region of interest" description="Disordered" evidence="5">
    <location>
        <begin position="1"/>
        <end position="20"/>
    </location>
</feature>
<keyword evidence="4" id="KW-0508">mRNA splicing</keyword>
<dbReference type="Pfam" id="PF09750">
    <property type="entry name" value="DRY_EERY"/>
    <property type="match status" value="1"/>
</dbReference>
<dbReference type="VEuPathDB" id="FungiDB:PYU1_G010220"/>
<feature type="domain" description="Suppressor of white apricot N-terminal" evidence="6">
    <location>
        <begin position="23"/>
        <end position="144"/>
    </location>
</feature>
<dbReference type="InParanoid" id="K3WZ41"/>
<dbReference type="PANTHER" id="PTHR13161:SF15">
    <property type="entry name" value="SPLICING FACTOR, SUPPRESSOR OF WHITE-APRICOT HOMOLOG"/>
    <property type="match status" value="1"/>
</dbReference>
<dbReference type="AlphaFoldDB" id="K3WZ41"/>
<name>K3WZ41_GLOUD</name>
<dbReference type="STRING" id="431595.K3WZ41"/>
<evidence type="ECO:0000256" key="2">
    <source>
        <dbReference type="ARBA" id="ARBA00022737"/>
    </source>
</evidence>
<evidence type="ECO:0000313" key="8">
    <source>
        <dbReference type="Proteomes" id="UP000019132"/>
    </source>
</evidence>
<reference evidence="8" key="2">
    <citation type="submission" date="2010-04" db="EMBL/GenBank/DDBJ databases">
        <authorList>
            <person name="Buell R."/>
            <person name="Hamilton J."/>
            <person name="Hostetler J."/>
        </authorList>
    </citation>
    <scope>NUCLEOTIDE SEQUENCE [LARGE SCALE GENOMIC DNA]</scope>
    <source>
        <strain evidence="8">DAOM:BR144</strain>
    </source>
</reference>